<evidence type="ECO:0000256" key="3">
    <source>
        <dbReference type="SAM" id="SignalP"/>
    </source>
</evidence>
<feature type="compositionally biased region" description="Pro residues" evidence="1">
    <location>
        <begin position="921"/>
        <end position="931"/>
    </location>
</feature>
<evidence type="ECO:0000313" key="5">
    <source>
        <dbReference type="EMBL" id="ORY85361.1"/>
    </source>
</evidence>
<dbReference type="InterPro" id="IPR010308">
    <property type="entry name" value="TRP_C"/>
</dbReference>
<keyword evidence="2" id="KW-0472">Membrane</keyword>
<dbReference type="PANTHER" id="PTHR31145">
    <property type="entry name" value="INTEGRAL MEMBRANE PROTEIN (AFU_ORTHOLOGUE AFUA_7G01610)"/>
    <property type="match status" value="1"/>
</dbReference>
<feature type="transmembrane region" description="Helical" evidence="2">
    <location>
        <begin position="532"/>
        <end position="549"/>
    </location>
</feature>
<dbReference type="STRING" id="106004.A0A1Y2FMZ6"/>
<dbReference type="InterPro" id="IPR040241">
    <property type="entry name" value="TRP_Flc/Pkd2-like"/>
</dbReference>
<feature type="domain" description="TRP C-terminal" evidence="4">
    <location>
        <begin position="288"/>
        <end position="732"/>
    </location>
</feature>
<dbReference type="EMBL" id="MCGR01000016">
    <property type="protein sequence ID" value="ORY85361.1"/>
    <property type="molecule type" value="Genomic_DNA"/>
</dbReference>
<feature type="region of interest" description="Disordered" evidence="1">
    <location>
        <begin position="966"/>
        <end position="1132"/>
    </location>
</feature>
<feature type="compositionally biased region" description="Low complexity" evidence="1">
    <location>
        <begin position="979"/>
        <end position="992"/>
    </location>
</feature>
<comment type="caution">
    <text evidence="5">The sequence shown here is derived from an EMBL/GenBank/DDBJ whole genome shotgun (WGS) entry which is preliminary data.</text>
</comment>
<dbReference type="Pfam" id="PF06011">
    <property type="entry name" value="TRP"/>
    <property type="match status" value="1"/>
</dbReference>
<feature type="region of interest" description="Disordered" evidence="1">
    <location>
        <begin position="753"/>
        <end position="828"/>
    </location>
</feature>
<feature type="transmembrane region" description="Helical" evidence="2">
    <location>
        <begin position="672"/>
        <end position="690"/>
    </location>
</feature>
<evidence type="ECO:0000259" key="4">
    <source>
        <dbReference type="Pfam" id="PF06011"/>
    </source>
</evidence>
<dbReference type="PANTHER" id="PTHR31145:SF6">
    <property type="entry name" value="INTEGRAL MEMBRANE PROTEIN (AFU_ORTHOLOGUE AFUA_7G01610)"/>
    <property type="match status" value="1"/>
</dbReference>
<keyword evidence="2" id="KW-1133">Transmembrane helix</keyword>
<feature type="region of interest" description="Disordered" evidence="1">
    <location>
        <begin position="449"/>
        <end position="486"/>
    </location>
</feature>
<evidence type="ECO:0000313" key="6">
    <source>
        <dbReference type="Proteomes" id="UP000193467"/>
    </source>
</evidence>
<keyword evidence="6" id="KW-1185">Reference proteome</keyword>
<sequence length="1132" mass="121239">MKRPAVLLALGLAALPTALAQGIFVSRPQSCLGSGSLVAPPDRQLDFTKVYAQLDQGQTYPGELAHGYDYATGPTLRNSEGAVLTGEGDVLRLVFVGTTVTEAQGYSNDTDFVSTVVQDSQVLTFPVSTNTSALCSSIRTAEGNQGTTSSGTTTVTDTGCPYSGDIALGLSIPLSNSYALTTLSTQLVVLDPSDNALHLACYDVSFTPYYPSHWVYALIRYALIGILSIYFILYLIARAWASYTNWLHDNETHLASSLTLKLSATSTPLSRRKMWGAVWFGAWAGKQVVGSGSLRRFVTAEFRELFAMVVWCSLVGTVAVEWPGFAYPVFAQTAWTTLIYNNSLPFTSPAAPLLPDNFTAPSLFASQMEDLTSPIYLDNTLPNVLIDLESSAPGIERWARAVGVRKEDLWSVCALTFFALCAAVIAAHAFFALVDTALDRIFPSRHSKSRVRAEGKSKGEGADEGFTPMKEGGRSSTGSAAGYRNSDGSMSRFMGEEGEEAYMQDGEAYGHARPEDDFPSWRLHLALLQGNLTRILFLFHLPLSVFTIYELSNYSRTPTSTFALAVVTLALVCLGAPAYMMWELHRRPFRELYTSLPLLLSLGPLYNTMSDECVLFAGVRFASNLIVAVVLGAVQSTGTAQAAVILLVEVADTLITSLWLPWGDNAAMGPLAFVLCLSRIIIAVLLIVISPTVSVSGPAASWIAYIILLVQGLVILLLLFILAFKFFELIIRVLGDVPFDESRSPRVGGLGGALRKWDRGGRGKNRRGGGRSGRGGGRAGASAARRHDLDDLRRRGGASETTIGTHTRLLDRRPGGQQSQASSLSYADTGASGYRSHYQPNQVEDEGFIMSAMSSGPWAANTPGYVKPGAYSTGGPIMRSGPTWGEATVVPAAAASTGFARVGGGRASSTNPYQLANASPPDTPTAYPPYPASSADRYHAGPPSPPPSNPRRLSQSAIIEMASATPEPFSPATRHPTRPSLSHPPSSSALLSNTVSHYTPDLSPAASAGNKNQTGFFGRFRKNKPPGSDISSDDSDDEEERPKRKWGGLRLPGRKAGGQEEEETEEVVPPEERGFVVKRKQMPRPRPVASTPPALATGSAPDGALTASNSAPHVSVEAPSPPSSPREAAWRE</sequence>
<evidence type="ECO:0000256" key="2">
    <source>
        <dbReference type="SAM" id="Phobius"/>
    </source>
</evidence>
<feature type="compositionally biased region" description="Basic and acidic residues" evidence="1">
    <location>
        <begin position="451"/>
        <end position="461"/>
    </location>
</feature>
<accession>A0A1Y2FMZ6</accession>
<feature type="signal peptide" evidence="3">
    <location>
        <begin position="1"/>
        <end position="20"/>
    </location>
</feature>
<dbReference type="GO" id="GO:0055085">
    <property type="term" value="P:transmembrane transport"/>
    <property type="evidence" value="ECO:0007669"/>
    <property type="project" value="TreeGrafter"/>
</dbReference>
<organism evidence="5 6">
    <name type="scientific">Leucosporidium creatinivorum</name>
    <dbReference type="NCBI Taxonomy" id="106004"/>
    <lineage>
        <taxon>Eukaryota</taxon>
        <taxon>Fungi</taxon>
        <taxon>Dikarya</taxon>
        <taxon>Basidiomycota</taxon>
        <taxon>Pucciniomycotina</taxon>
        <taxon>Microbotryomycetes</taxon>
        <taxon>Leucosporidiales</taxon>
        <taxon>Leucosporidium</taxon>
    </lineage>
</organism>
<feature type="transmembrane region" description="Helical" evidence="2">
    <location>
        <begin position="214"/>
        <end position="237"/>
    </location>
</feature>
<proteinExistence type="predicted"/>
<dbReference type="InParanoid" id="A0A1Y2FMZ6"/>
<dbReference type="AlphaFoldDB" id="A0A1Y2FMZ6"/>
<evidence type="ECO:0000256" key="1">
    <source>
        <dbReference type="SAM" id="MobiDB-lite"/>
    </source>
</evidence>
<feature type="compositionally biased region" description="Gly residues" evidence="1">
    <location>
        <begin position="770"/>
        <end position="779"/>
    </location>
</feature>
<feature type="compositionally biased region" description="Acidic residues" evidence="1">
    <location>
        <begin position="1059"/>
        <end position="1069"/>
    </location>
</feature>
<feature type="transmembrane region" description="Helical" evidence="2">
    <location>
        <begin position="702"/>
        <end position="724"/>
    </location>
</feature>
<feature type="compositionally biased region" description="Polar residues" evidence="1">
    <location>
        <begin position="907"/>
        <end position="917"/>
    </location>
</feature>
<feature type="transmembrane region" description="Helical" evidence="2">
    <location>
        <begin position="409"/>
        <end position="434"/>
    </location>
</feature>
<dbReference type="GO" id="GO:0016020">
    <property type="term" value="C:membrane"/>
    <property type="evidence" value="ECO:0007669"/>
    <property type="project" value="TreeGrafter"/>
</dbReference>
<name>A0A1Y2FMZ6_9BASI</name>
<dbReference type="Proteomes" id="UP000193467">
    <property type="component" value="Unassembled WGS sequence"/>
</dbReference>
<reference evidence="5 6" key="1">
    <citation type="submission" date="2016-07" db="EMBL/GenBank/DDBJ databases">
        <title>Pervasive Adenine N6-methylation of Active Genes in Fungi.</title>
        <authorList>
            <consortium name="DOE Joint Genome Institute"/>
            <person name="Mondo S.J."/>
            <person name="Dannebaum R.O."/>
            <person name="Kuo R.C."/>
            <person name="Labutti K."/>
            <person name="Haridas S."/>
            <person name="Kuo A."/>
            <person name="Salamov A."/>
            <person name="Ahrendt S.R."/>
            <person name="Lipzen A."/>
            <person name="Sullivan W."/>
            <person name="Andreopoulos W.B."/>
            <person name="Clum A."/>
            <person name="Lindquist E."/>
            <person name="Daum C."/>
            <person name="Ramamoorthy G.K."/>
            <person name="Gryganskyi A."/>
            <person name="Culley D."/>
            <person name="Magnuson J.K."/>
            <person name="James T.Y."/>
            <person name="O'Malley M.A."/>
            <person name="Stajich J.E."/>
            <person name="Spatafora J.W."/>
            <person name="Visel A."/>
            <person name="Grigoriev I.V."/>
        </authorList>
    </citation>
    <scope>NUCLEOTIDE SEQUENCE [LARGE SCALE GENOMIC DNA]</scope>
    <source>
        <strain evidence="5 6">62-1032</strain>
    </source>
</reference>
<dbReference type="OrthoDB" id="5312224at2759"/>
<feature type="compositionally biased region" description="Polar residues" evidence="1">
    <location>
        <begin position="816"/>
        <end position="826"/>
    </location>
</feature>
<feature type="compositionally biased region" description="Basic and acidic residues" evidence="1">
    <location>
        <begin position="785"/>
        <end position="794"/>
    </location>
</feature>
<feature type="chain" id="PRO_5013208934" description="TRP C-terminal domain-containing protein" evidence="3">
    <location>
        <begin position="21"/>
        <end position="1132"/>
    </location>
</feature>
<feature type="region of interest" description="Disordered" evidence="1">
    <location>
        <begin position="904"/>
        <end position="952"/>
    </location>
</feature>
<feature type="transmembrane region" description="Helical" evidence="2">
    <location>
        <begin position="561"/>
        <end position="582"/>
    </location>
</feature>
<protein>
    <recommendedName>
        <fullName evidence="4">TRP C-terminal domain-containing protein</fullName>
    </recommendedName>
</protein>
<keyword evidence="2" id="KW-0812">Transmembrane</keyword>
<gene>
    <name evidence="5" type="ORF">BCR35DRAFT_302835</name>
</gene>
<keyword evidence="3" id="KW-0732">Signal</keyword>